<name>A0A7L5DXL0_9BACT</name>
<sequence>MTRRYPLVGMEQLCGLFGLTRYAWYAATRRQQKAGFQASLVLAEVMRLRRQVPGLGTTKLHEMMQAFLAVHQIKLGRDKLHNLLKINGLLLVKKRAYVRTTDSGHGLKTYPNRVKDLKPTAANQLWVSDLSYVRAGTSFAYVSIILDAYSRKIVGWSVHKTLEAKGPLAALEMALGDRGQTSKSLIHHSDRGVQYCSGAYVARLRQAGIVISMTESGDPNENALAERVFRTLKYDFRLHGFVNFGLAETTVGQAIRTYNSLRPHASLNYQTPNQAHRQVGHQRLKWYPYKRVRFGNVPLQIDKPFCSPL</sequence>
<dbReference type="InterPro" id="IPR048020">
    <property type="entry name" value="Transpos_IS3"/>
</dbReference>
<dbReference type="KEGG" id="srho:HH216_13825"/>
<dbReference type="AlphaFoldDB" id="A0A7L5DXL0"/>
<dbReference type="PROSITE" id="PS50994">
    <property type="entry name" value="INTEGRASE"/>
    <property type="match status" value="1"/>
</dbReference>
<reference evidence="2 3" key="1">
    <citation type="submission" date="2020-04" db="EMBL/GenBank/DDBJ databases">
        <title>Genome sequencing of novel species.</title>
        <authorList>
            <person name="Heo J."/>
            <person name="Kim S.-J."/>
            <person name="Kim J.-S."/>
            <person name="Hong S.-B."/>
            <person name="Kwon S.-W."/>
        </authorList>
    </citation>
    <scope>NUCLEOTIDE SEQUENCE [LARGE SCALE GENOMIC DNA]</scope>
    <source>
        <strain evidence="2 3">CJU-R4</strain>
    </source>
</reference>
<dbReference type="SUPFAM" id="SSF53098">
    <property type="entry name" value="Ribonuclease H-like"/>
    <property type="match status" value="1"/>
</dbReference>
<dbReference type="GO" id="GO:0003676">
    <property type="term" value="F:nucleic acid binding"/>
    <property type="evidence" value="ECO:0007669"/>
    <property type="project" value="InterPro"/>
</dbReference>
<dbReference type="PANTHER" id="PTHR46889:SF5">
    <property type="entry name" value="INTEGRASE PROTEIN"/>
    <property type="match status" value="1"/>
</dbReference>
<dbReference type="Gene3D" id="3.30.420.10">
    <property type="entry name" value="Ribonuclease H-like superfamily/Ribonuclease H"/>
    <property type="match status" value="1"/>
</dbReference>
<evidence type="ECO:0000313" key="3">
    <source>
        <dbReference type="Proteomes" id="UP000501128"/>
    </source>
</evidence>
<dbReference type="InterPro" id="IPR036397">
    <property type="entry name" value="RNaseH_sf"/>
</dbReference>
<feature type="domain" description="Integrase catalytic" evidence="1">
    <location>
        <begin position="115"/>
        <end position="280"/>
    </location>
</feature>
<protein>
    <submittedName>
        <fullName evidence="2">IS3 family transposase</fullName>
    </submittedName>
</protein>
<keyword evidence="3" id="KW-1185">Reference proteome</keyword>
<dbReference type="Proteomes" id="UP000501128">
    <property type="component" value="Chromosome"/>
</dbReference>
<proteinExistence type="predicted"/>
<dbReference type="EMBL" id="CP051677">
    <property type="protein sequence ID" value="QJD81368.1"/>
    <property type="molecule type" value="Genomic_DNA"/>
</dbReference>
<dbReference type="InterPro" id="IPR012337">
    <property type="entry name" value="RNaseH-like_sf"/>
</dbReference>
<dbReference type="PANTHER" id="PTHR46889">
    <property type="entry name" value="TRANSPOSASE INSF FOR INSERTION SEQUENCE IS3B-RELATED"/>
    <property type="match status" value="1"/>
</dbReference>
<accession>A0A7L5DXL0</accession>
<dbReference type="Pfam" id="PF00665">
    <property type="entry name" value="rve"/>
    <property type="match status" value="1"/>
</dbReference>
<dbReference type="NCBIfam" id="NF033516">
    <property type="entry name" value="transpos_IS3"/>
    <property type="match status" value="1"/>
</dbReference>
<evidence type="ECO:0000259" key="1">
    <source>
        <dbReference type="PROSITE" id="PS50994"/>
    </source>
</evidence>
<dbReference type="GO" id="GO:0015074">
    <property type="term" value="P:DNA integration"/>
    <property type="evidence" value="ECO:0007669"/>
    <property type="project" value="InterPro"/>
</dbReference>
<dbReference type="InterPro" id="IPR050900">
    <property type="entry name" value="Transposase_IS3/IS150/IS904"/>
</dbReference>
<dbReference type="InterPro" id="IPR001584">
    <property type="entry name" value="Integrase_cat-core"/>
</dbReference>
<evidence type="ECO:0000313" key="2">
    <source>
        <dbReference type="EMBL" id="QJD81368.1"/>
    </source>
</evidence>
<organism evidence="2 3">
    <name type="scientific">Spirosoma rhododendri</name>
    <dbReference type="NCBI Taxonomy" id="2728024"/>
    <lineage>
        <taxon>Bacteria</taxon>
        <taxon>Pseudomonadati</taxon>
        <taxon>Bacteroidota</taxon>
        <taxon>Cytophagia</taxon>
        <taxon>Cytophagales</taxon>
        <taxon>Cytophagaceae</taxon>
        <taxon>Spirosoma</taxon>
    </lineage>
</organism>
<gene>
    <name evidence="2" type="ORF">HH216_13825</name>
</gene>